<dbReference type="STRING" id="1177154.Y5S_02304"/>
<evidence type="ECO:0000256" key="1">
    <source>
        <dbReference type="ARBA" id="ARBA00022741"/>
    </source>
</evidence>
<keyword evidence="8" id="KW-1185">Reference proteome</keyword>
<keyword evidence="4" id="KW-0238">DNA-binding</keyword>
<dbReference type="SMART" id="SM00382">
    <property type="entry name" value="AAA"/>
    <property type="match status" value="1"/>
</dbReference>
<evidence type="ECO:0000256" key="4">
    <source>
        <dbReference type="ARBA" id="ARBA00023125"/>
    </source>
</evidence>
<accession>A0A095SJQ0</accession>
<dbReference type="InterPro" id="IPR003593">
    <property type="entry name" value="AAA+_ATPase"/>
</dbReference>
<keyword evidence="3" id="KW-0805">Transcription regulation</keyword>
<dbReference type="PROSITE" id="PS00688">
    <property type="entry name" value="SIGMA54_INTERACT_3"/>
    <property type="match status" value="1"/>
</dbReference>
<dbReference type="SUPFAM" id="SSF52540">
    <property type="entry name" value="P-loop containing nucleoside triphosphate hydrolases"/>
    <property type="match status" value="1"/>
</dbReference>
<dbReference type="PANTHER" id="PTHR32071:SF117">
    <property type="entry name" value="PTS-DEPENDENT DIHYDROXYACETONE KINASE OPERON REGULATORY PROTEIN-RELATED"/>
    <property type="match status" value="1"/>
</dbReference>
<dbReference type="Proteomes" id="UP000029444">
    <property type="component" value="Unassembled WGS sequence"/>
</dbReference>
<evidence type="ECO:0000259" key="6">
    <source>
        <dbReference type="PROSITE" id="PS50045"/>
    </source>
</evidence>
<evidence type="ECO:0000313" key="8">
    <source>
        <dbReference type="Proteomes" id="UP000029444"/>
    </source>
</evidence>
<keyword evidence="1" id="KW-0547">Nucleotide-binding</keyword>
<dbReference type="Gene3D" id="1.10.10.60">
    <property type="entry name" value="Homeodomain-like"/>
    <property type="match status" value="1"/>
</dbReference>
<dbReference type="PROSITE" id="PS50045">
    <property type="entry name" value="SIGMA54_INTERACT_4"/>
    <property type="match status" value="1"/>
</dbReference>
<dbReference type="FunFam" id="3.40.50.300:FF:000006">
    <property type="entry name" value="DNA-binding transcriptional regulator NtrC"/>
    <property type="match status" value="1"/>
</dbReference>
<name>A0A095SJQ0_9GAMM</name>
<dbReference type="Gene3D" id="3.40.50.300">
    <property type="entry name" value="P-loop containing nucleotide triphosphate hydrolases"/>
    <property type="match status" value="1"/>
</dbReference>
<dbReference type="InterPro" id="IPR027417">
    <property type="entry name" value="P-loop_NTPase"/>
</dbReference>
<comment type="caution">
    <text evidence="7">The sequence shown here is derived from an EMBL/GenBank/DDBJ whole genome shotgun (WGS) entry which is preliminary data.</text>
</comment>
<reference evidence="7 8" key="1">
    <citation type="submission" date="2012-09" db="EMBL/GenBank/DDBJ databases">
        <title>Genome Sequence of alkane-degrading Bacterium Alcanivorax sp. 19-m-6.</title>
        <authorList>
            <person name="Lai Q."/>
            <person name="Shao Z."/>
        </authorList>
    </citation>
    <scope>NUCLEOTIDE SEQUENCE [LARGE SCALE GENOMIC DNA]</scope>
    <source>
        <strain evidence="7 8">19-m-6</strain>
    </source>
</reference>
<evidence type="ECO:0000256" key="3">
    <source>
        <dbReference type="ARBA" id="ARBA00023015"/>
    </source>
</evidence>
<dbReference type="GO" id="GO:0006355">
    <property type="term" value="P:regulation of DNA-templated transcription"/>
    <property type="evidence" value="ECO:0007669"/>
    <property type="project" value="InterPro"/>
</dbReference>
<dbReference type="Pfam" id="PF00158">
    <property type="entry name" value="Sigma54_activat"/>
    <property type="match status" value="1"/>
</dbReference>
<dbReference type="RefSeq" id="WP_052041559.1">
    <property type="nucleotide sequence ID" value="NZ_ARXV01000008.1"/>
</dbReference>
<keyword evidence="5" id="KW-0804">Transcription</keyword>
<sequence>MSLDHNLPRVLIVENQDSKLALPQRLAAQGWQLVVQKLDQLDPSQWPGIGLIHIPGQEAHEPLAPVTGALQKGSYIALCGKEALNSSKIQTLIRTAFHDYCDESAPTQRFAHTLERLLSETRPRFDALPPPSLILGSSIAMTELRHRLSTYGHSELPVLLLGESGTGKECAAQWIHHHSSRREHPFVALNCAAIPDTQFSTELFGHETGMLNGEPQKRAGHIAVAERGTLFLDEIGDMSQTSQATLLRFLESNCYTPVGGKRERQADVRIVCASNHNLHEEVRTGSFRLDLFHRLNVLSLDLPPLRQHLEDIPVLAEHFLHHHQPPVTLDESAMSALMCHDFPGNVRELRNCLLRAAVNNRHGLIRSEDLGLEEPVRAEPPTQSLSQYRNRQESQYIRQCLEDCKNNVQEAANRLKISRSSLYRLMEKHHIHLP</sequence>
<dbReference type="InterPro" id="IPR002197">
    <property type="entry name" value="HTH_Fis"/>
</dbReference>
<dbReference type="InterPro" id="IPR025944">
    <property type="entry name" value="Sigma_54_int_dom_CS"/>
</dbReference>
<keyword evidence="2" id="KW-0067">ATP-binding</keyword>
<dbReference type="EMBL" id="ARXV01000008">
    <property type="protein sequence ID" value="KGD64549.1"/>
    <property type="molecule type" value="Genomic_DNA"/>
</dbReference>
<dbReference type="InterPro" id="IPR002078">
    <property type="entry name" value="Sigma_54_int"/>
</dbReference>
<dbReference type="InterPro" id="IPR009057">
    <property type="entry name" value="Homeodomain-like_sf"/>
</dbReference>
<dbReference type="InterPro" id="IPR058031">
    <property type="entry name" value="AAA_lid_NorR"/>
</dbReference>
<dbReference type="eggNOG" id="COG2204">
    <property type="taxonomic scope" value="Bacteria"/>
</dbReference>
<dbReference type="GO" id="GO:0005524">
    <property type="term" value="F:ATP binding"/>
    <property type="evidence" value="ECO:0007669"/>
    <property type="project" value="UniProtKB-KW"/>
</dbReference>
<organism evidence="7 8">
    <name type="scientific">Alcanivorax nanhaiticus</name>
    <dbReference type="NCBI Taxonomy" id="1177154"/>
    <lineage>
        <taxon>Bacteria</taxon>
        <taxon>Pseudomonadati</taxon>
        <taxon>Pseudomonadota</taxon>
        <taxon>Gammaproteobacteria</taxon>
        <taxon>Oceanospirillales</taxon>
        <taxon>Alcanivoracaceae</taxon>
        <taxon>Alcanivorax</taxon>
    </lineage>
</organism>
<dbReference type="Gene3D" id="1.10.8.60">
    <property type="match status" value="1"/>
</dbReference>
<dbReference type="Pfam" id="PF25601">
    <property type="entry name" value="AAA_lid_14"/>
    <property type="match status" value="1"/>
</dbReference>
<dbReference type="Pfam" id="PF02954">
    <property type="entry name" value="HTH_8"/>
    <property type="match status" value="1"/>
</dbReference>
<dbReference type="GO" id="GO:0043565">
    <property type="term" value="F:sequence-specific DNA binding"/>
    <property type="evidence" value="ECO:0007669"/>
    <property type="project" value="InterPro"/>
</dbReference>
<dbReference type="AlphaFoldDB" id="A0A095SJQ0"/>
<dbReference type="CDD" id="cd00009">
    <property type="entry name" value="AAA"/>
    <property type="match status" value="1"/>
</dbReference>
<dbReference type="PANTHER" id="PTHR32071">
    <property type="entry name" value="TRANSCRIPTIONAL REGULATORY PROTEIN"/>
    <property type="match status" value="1"/>
</dbReference>
<feature type="domain" description="Sigma-54 factor interaction" evidence="6">
    <location>
        <begin position="134"/>
        <end position="358"/>
    </location>
</feature>
<gene>
    <name evidence="7" type="ORF">Y5S_02304</name>
</gene>
<proteinExistence type="predicted"/>
<protein>
    <submittedName>
        <fullName evidence="7">Two component, sigma54 specific, Fis family transcriptional regulator</fullName>
    </submittedName>
</protein>
<dbReference type="OrthoDB" id="9804019at2"/>
<evidence type="ECO:0000256" key="5">
    <source>
        <dbReference type="ARBA" id="ARBA00023163"/>
    </source>
</evidence>
<evidence type="ECO:0000313" key="7">
    <source>
        <dbReference type="EMBL" id="KGD64549.1"/>
    </source>
</evidence>
<evidence type="ECO:0000256" key="2">
    <source>
        <dbReference type="ARBA" id="ARBA00022840"/>
    </source>
</evidence>
<dbReference type="SUPFAM" id="SSF46689">
    <property type="entry name" value="Homeodomain-like"/>
    <property type="match status" value="1"/>
</dbReference>